<reference evidence="1 2" key="1">
    <citation type="submission" date="2018-10" db="EMBL/GenBank/DDBJ databases">
        <authorList>
            <person name="Ekblom R."/>
            <person name="Jareborg N."/>
        </authorList>
    </citation>
    <scope>NUCLEOTIDE SEQUENCE [LARGE SCALE GENOMIC DNA]</scope>
    <source>
        <tissue evidence="1">Muscle</tissue>
    </source>
</reference>
<sequence length="60" mass="6758">MCQGGNLPCSNGTGGKSICGEKFDDENFICKNRGPAWHLIHGKCWTQHKQFPVFHLHCQD</sequence>
<accession>A0A9X9Q403</accession>
<dbReference type="EMBL" id="CYRY02032064">
    <property type="protein sequence ID" value="VCX10047.1"/>
    <property type="molecule type" value="Genomic_DNA"/>
</dbReference>
<keyword evidence="2" id="KW-1185">Reference proteome</keyword>
<dbReference type="SUPFAM" id="SSF50891">
    <property type="entry name" value="Cyclophilin-like"/>
    <property type="match status" value="1"/>
</dbReference>
<evidence type="ECO:0000313" key="2">
    <source>
        <dbReference type="Proteomes" id="UP000269945"/>
    </source>
</evidence>
<proteinExistence type="predicted"/>
<dbReference type="AlphaFoldDB" id="A0A9X9Q403"/>
<organism evidence="1 2">
    <name type="scientific">Gulo gulo</name>
    <name type="common">Wolverine</name>
    <name type="synonym">Gluton</name>
    <dbReference type="NCBI Taxonomy" id="48420"/>
    <lineage>
        <taxon>Eukaryota</taxon>
        <taxon>Metazoa</taxon>
        <taxon>Chordata</taxon>
        <taxon>Craniata</taxon>
        <taxon>Vertebrata</taxon>
        <taxon>Euteleostomi</taxon>
        <taxon>Mammalia</taxon>
        <taxon>Eutheria</taxon>
        <taxon>Laurasiatheria</taxon>
        <taxon>Carnivora</taxon>
        <taxon>Caniformia</taxon>
        <taxon>Musteloidea</taxon>
        <taxon>Mustelidae</taxon>
        <taxon>Guloninae</taxon>
        <taxon>Gulo</taxon>
    </lineage>
</organism>
<evidence type="ECO:0000313" key="1">
    <source>
        <dbReference type="EMBL" id="VCX10047.1"/>
    </source>
</evidence>
<name>A0A9X9Q403_GULGU</name>
<gene>
    <name evidence="1" type="ORF">BN2614_LOCUS1</name>
</gene>
<dbReference type="Gene3D" id="2.40.100.10">
    <property type="entry name" value="Cyclophilin-like"/>
    <property type="match status" value="1"/>
</dbReference>
<comment type="caution">
    <text evidence="1">The sequence shown here is derived from an EMBL/GenBank/DDBJ whole genome shotgun (WGS) entry which is preliminary data.</text>
</comment>
<dbReference type="InterPro" id="IPR029000">
    <property type="entry name" value="Cyclophilin-like_dom_sf"/>
</dbReference>
<dbReference type="Proteomes" id="UP000269945">
    <property type="component" value="Unassembled WGS sequence"/>
</dbReference>
<protein>
    <submittedName>
        <fullName evidence="1">Uncharacterized protein</fullName>
    </submittedName>
</protein>